<dbReference type="Proteomes" id="UP000630097">
    <property type="component" value="Unassembled WGS sequence"/>
</dbReference>
<keyword evidence="2" id="KW-1185">Reference proteome</keyword>
<proteinExistence type="predicted"/>
<evidence type="ECO:0000313" key="1">
    <source>
        <dbReference type="EMBL" id="GIG82576.1"/>
    </source>
</evidence>
<sequence length="335" mass="36846">MRLSEKRWTELAQESNYYGEQAALLLLDGHYENAMDAADRAVRAAGRLHRSDKNDRDVAEVLGGHLRDRAEIQLSWVRTPEVWNTVRATPLIRGGIKDAAQSMRLFEELSGAPDAKFPVRPAEIRLTLSELHGLSGDIVTAGELAESSIADYRRHCATDDRASRLLFARALSRYADVMIVAGREDAALTARRRSVELSRPDARPDGWLWTTRYDRGLIWLSTQTLERFCQTASTFAAQLGASDASAAAEALLALQDAAEGHAGLIEYSPPPRTQFWHTADALERQAAWLLAAGEPKLAEACLTARTALSPRGAHEVVTRLRGPVEEVAVRLSAEG</sequence>
<comment type="caution">
    <text evidence="1">The sequence shown here is derived from an EMBL/GenBank/DDBJ whole genome shotgun (WGS) entry which is preliminary data.</text>
</comment>
<name>A0A8J3PWS8_9ACTN</name>
<gene>
    <name evidence="1" type="ORF">Pka01_57030</name>
</gene>
<protein>
    <submittedName>
        <fullName evidence="1">Uncharacterized protein</fullName>
    </submittedName>
</protein>
<accession>A0A8J3PWS8</accession>
<dbReference type="EMBL" id="BONV01000031">
    <property type="protein sequence ID" value="GIG82576.1"/>
    <property type="molecule type" value="Genomic_DNA"/>
</dbReference>
<reference evidence="1 2" key="1">
    <citation type="submission" date="2021-01" db="EMBL/GenBank/DDBJ databases">
        <title>Whole genome shotgun sequence of Planotetraspora kaengkrachanensis NBRC 104272.</title>
        <authorList>
            <person name="Komaki H."/>
            <person name="Tamura T."/>
        </authorList>
    </citation>
    <scope>NUCLEOTIDE SEQUENCE [LARGE SCALE GENOMIC DNA]</scope>
    <source>
        <strain evidence="1 2">NBRC 104272</strain>
    </source>
</reference>
<evidence type="ECO:0000313" key="2">
    <source>
        <dbReference type="Proteomes" id="UP000630097"/>
    </source>
</evidence>
<dbReference type="AlphaFoldDB" id="A0A8J3PWS8"/>
<organism evidence="1 2">
    <name type="scientific">Planotetraspora kaengkrachanensis</name>
    <dbReference type="NCBI Taxonomy" id="575193"/>
    <lineage>
        <taxon>Bacteria</taxon>
        <taxon>Bacillati</taxon>
        <taxon>Actinomycetota</taxon>
        <taxon>Actinomycetes</taxon>
        <taxon>Streptosporangiales</taxon>
        <taxon>Streptosporangiaceae</taxon>
        <taxon>Planotetraspora</taxon>
    </lineage>
</organism>
<dbReference type="RefSeq" id="WP_203885899.1">
    <property type="nucleotide sequence ID" value="NZ_BAABHH010000021.1"/>
</dbReference>